<feature type="compositionally biased region" description="Polar residues" evidence="8">
    <location>
        <begin position="14"/>
        <end position="23"/>
    </location>
</feature>
<evidence type="ECO:0000313" key="11">
    <source>
        <dbReference type="Proteomes" id="UP001519287"/>
    </source>
</evidence>
<accession>A0ABS4J1U9</accession>
<dbReference type="Gene3D" id="1.10.3720.10">
    <property type="entry name" value="MetI-like"/>
    <property type="match status" value="1"/>
</dbReference>
<keyword evidence="5 7" id="KW-1133">Transmembrane helix</keyword>
<evidence type="ECO:0000259" key="9">
    <source>
        <dbReference type="PROSITE" id="PS50928"/>
    </source>
</evidence>
<organism evidence="10 11">
    <name type="scientific">Paenibacillus eucommiae</name>
    <dbReference type="NCBI Taxonomy" id="1355755"/>
    <lineage>
        <taxon>Bacteria</taxon>
        <taxon>Bacillati</taxon>
        <taxon>Bacillota</taxon>
        <taxon>Bacilli</taxon>
        <taxon>Bacillales</taxon>
        <taxon>Paenibacillaceae</taxon>
        <taxon>Paenibacillus</taxon>
    </lineage>
</organism>
<gene>
    <name evidence="10" type="ORF">J2Z66_005426</name>
</gene>
<comment type="subcellular location">
    <subcellularLocation>
        <location evidence="1 7">Cell membrane</location>
        <topology evidence="1 7">Multi-pass membrane protein</topology>
    </subcellularLocation>
</comment>
<evidence type="ECO:0000256" key="3">
    <source>
        <dbReference type="ARBA" id="ARBA00022475"/>
    </source>
</evidence>
<dbReference type="PANTHER" id="PTHR30193:SF44">
    <property type="entry name" value="LACTOSE TRANSPORT SYSTEM PERMEASE PROTEIN LACF"/>
    <property type="match status" value="1"/>
</dbReference>
<feature type="domain" description="ABC transmembrane type-1" evidence="9">
    <location>
        <begin position="112"/>
        <end position="328"/>
    </location>
</feature>
<dbReference type="PROSITE" id="PS50928">
    <property type="entry name" value="ABC_TM1"/>
    <property type="match status" value="1"/>
</dbReference>
<dbReference type="PANTHER" id="PTHR30193">
    <property type="entry name" value="ABC TRANSPORTER PERMEASE PROTEIN"/>
    <property type="match status" value="1"/>
</dbReference>
<evidence type="ECO:0000256" key="7">
    <source>
        <dbReference type="RuleBase" id="RU363032"/>
    </source>
</evidence>
<evidence type="ECO:0000256" key="4">
    <source>
        <dbReference type="ARBA" id="ARBA00022692"/>
    </source>
</evidence>
<dbReference type="InterPro" id="IPR051393">
    <property type="entry name" value="ABC_transporter_permease"/>
</dbReference>
<keyword evidence="3" id="KW-1003">Cell membrane</keyword>
<keyword evidence="4 7" id="KW-0812">Transmembrane</keyword>
<feature type="transmembrane region" description="Helical" evidence="7">
    <location>
        <begin position="116"/>
        <end position="136"/>
    </location>
</feature>
<keyword evidence="2 7" id="KW-0813">Transport</keyword>
<reference evidence="10 11" key="1">
    <citation type="submission" date="2021-03" db="EMBL/GenBank/DDBJ databases">
        <title>Genomic Encyclopedia of Type Strains, Phase IV (KMG-IV): sequencing the most valuable type-strain genomes for metagenomic binning, comparative biology and taxonomic classification.</title>
        <authorList>
            <person name="Goeker M."/>
        </authorList>
    </citation>
    <scope>NUCLEOTIDE SEQUENCE [LARGE SCALE GENOMIC DNA]</scope>
    <source>
        <strain evidence="10 11">DSM 26048</strain>
    </source>
</reference>
<comment type="caution">
    <text evidence="10">The sequence shown here is derived from an EMBL/GenBank/DDBJ whole genome shotgun (WGS) entry which is preliminary data.</text>
</comment>
<feature type="transmembrane region" description="Helical" evidence="7">
    <location>
        <begin position="148"/>
        <end position="169"/>
    </location>
</feature>
<evidence type="ECO:0000256" key="1">
    <source>
        <dbReference type="ARBA" id="ARBA00004651"/>
    </source>
</evidence>
<evidence type="ECO:0000256" key="6">
    <source>
        <dbReference type="ARBA" id="ARBA00023136"/>
    </source>
</evidence>
<dbReference type="Proteomes" id="UP001519287">
    <property type="component" value="Unassembled WGS sequence"/>
</dbReference>
<evidence type="ECO:0000256" key="5">
    <source>
        <dbReference type="ARBA" id="ARBA00022989"/>
    </source>
</evidence>
<feature type="transmembrane region" description="Helical" evidence="7">
    <location>
        <begin position="52"/>
        <end position="79"/>
    </location>
</feature>
<keyword evidence="6 7" id="KW-0472">Membrane</keyword>
<dbReference type="CDD" id="cd06261">
    <property type="entry name" value="TM_PBP2"/>
    <property type="match status" value="1"/>
</dbReference>
<proteinExistence type="inferred from homology"/>
<evidence type="ECO:0000256" key="8">
    <source>
        <dbReference type="SAM" id="MobiDB-lite"/>
    </source>
</evidence>
<dbReference type="InterPro" id="IPR035906">
    <property type="entry name" value="MetI-like_sf"/>
</dbReference>
<sequence length="342" mass="38105">MKADAVPNAIPNAIPNSGLNRPSGSGEPSVMSSKKPNPKPNRFVRSVRKNGALLLLALPGILMLFVFSYLPMGGMIIAFKDYTYKHGIFGSKWVGFKNFEFLFATDDAWRITFNTLFLNGLFISIGLIVSVSLALIMNEVKSKWVNSVVQSALFFPFLLSWVIVSYFAYALLTSTGLVNQALQGLGIDPVLFYNNPQYWPLILTLVYIWKNAGYFSIIYLASILGISPDYYEAAKIDGASKLQQIRYITLPLLIPVIIIMTLLQLGRIFYADFGLFYNVTRDSGMLYATTDVIDTYVFRMFRTVGDVGMASAAGFYQAIVGFILVLGSNLIVRKIDKEKALF</sequence>
<feature type="transmembrane region" description="Helical" evidence="7">
    <location>
        <begin position="309"/>
        <end position="332"/>
    </location>
</feature>
<feature type="region of interest" description="Disordered" evidence="8">
    <location>
        <begin position="1"/>
        <end position="42"/>
    </location>
</feature>
<evidence type="ECO:0000256" key="2">
    <source>
        <dbReference type="ARBA" id="ARBA00022448"/>
    </source>
</evidence>
<keyword evidence="11" id="KW-1185">Reference proteome</keyword>
<feature type="transmembrane region" description="Helical" evidence="7">
    <location>
        <begin position="247"/>
        <end position="270"/>
    </location>
</feature>
<dbReference type="SUPFAM" id="SSF161098">
    <property type="entry name" value="MetI-like"/>
    <property type="match status" value="1"/>
</dbReference>
<protein>
    <submittedName>
        <fullName evidence="10">Aldouronate transport system permease protein</fullName>
    </submittedName>
</protein>
<feature type="transmembrane region" description="Helical" evidence="7">
    <location>
        <begin position="198"/>
        <end position="226"/>
    </location>
</feature>
<name>A0ABS4J1U9_9BACL</name>
<dbReference type="Pfam" id="PF00528">
    <property type="entry name" value="BPD_transp_1"/>
    <property type="match status" value="1"/>
</dbReference>
<dbReference type="EMBL" id="JAGGLB010000021">
    <property type="protein sequence ID" value="MBP1993800.1"/>
    <property type="molecule type" value="Genomic_DNA"/>
</dbReference>
<dbReference type="InterPro" id="IPR000515">
    <property type="entry name" value="MetI-like"/>
</dbReference>
<comment type="similarity">
    <text evidence="7">Belongs to the binding-protein-dependent transport system permease family.</text>
</comment>
<evidence type="ECO:0000313" key="10">
    <source>
        <dbReference type="EMBL" id="MBP1993800.1"/>
    </source>
</evidence>